<dbReference type="InterPro" id="IPR018649">
    <property type="entry name" value="SHOCT"/>
</dbReference>
<evidence type="ECO:0000256" key="4">
    <source>
        <dbReference type="ARBA" id="ARBA00023136"/>
    </source>
</evidence>
<dbReference type="InterPro" id="IPR011990">
    <property type="entry name" value="TPR-like_helical_dom_sf"/>
</dbReference>
<comment type="caution">
    <text evidence="10">The sequence shown here is derived from an EMBL/GenBank/DDBJ whole genome shotgun (WGS) entry which is preliminary data.</text>
</comment>
<dbReference type="SMART" id="SM00028">
    <property type="entry name" value="TPR"/>
    <property type="match status" value="2"/>
</dbReference>
<feature type="compositionally biased region" description="Basic and acidic residues" evidence="6">
    <location>
        <begin position="110"/>
        <end position="142"/>
    </location>
</feature>
<evidence type="ECO:0000256" key="7">
    <source>
        <dbReference type="SAM" id="Phobius"/>
    </source>
</evidence>
<evidence type="ECO:0000256" key="5">
    <source>
        <dbReference type="PROSITE-ProRule" id="PRU00339"/>
    </source>
</evidence>
<evidence type="ECO:0000313" key="11">
    <source>
        <dbReference type="Proteomes" id="UP000308528"/>
    </source>
</evidence>
<dbReference type="Proteomes" id="UP000308528">
    <property type="component" value="Unassembled WGS sequence"/>
</dbReference>
<evidence type="ECO:0000256" key="3">
    <source>
        <dbReference type="ARBA" id="ARBA00022989"/>
    </source>
</evidence>
<dbReference type="Gene3D" id="1.25.40.10">
    <property type="entry name" value="Tetratricopeptide repeat domain"/>
    <property type="match status" value="1"/>
</dbReference>
<keyword evidence="3 7" id="KW-1133">Transmembrane helix</keyword>
<keyword evidence="4 7" id="KW-0472">Membrane</keyword>
<name>A0A4S4NLC9_9BACT</name>
<dbReference type="Pfam" id="PF09851">
    <property type="entry name" value="SHOCT"/>
    <property type="match status" value="1"/>
</dbReference>
<feature type="repeat" description="TPR" evidence="5">
    <location>
        <begin position="155"/>
        <end position="188"/>
    </location>
</feature>
<dbReference type="NCBIfam" id="NF047558">
    <property type="entry name" value="TPR_END_plus"/>
    <property type="match status" value="1"/>
</dbReference>
<feature type="region of interest" description="Disordered" evidence="6">
    <location>
        <begin position="90"/>
        <end position="157"/>
    </location>
</feature>
<feature type="domain" description="TM2" evidence="8">
    <location>
        <begin position="9"/>
        <end position="48"/>
    </location>
</feature>
<evidence type="ECO:0000259" key="8">
    <source>
        <dbReference type="Pfam" id="PF05154"/>
    </source>
</evidence>
<keyword evidence="11" id="KW-1185">Reference proteome</keyword>
<evidence type="ECO:0000256" key="2">
    <source>
        <dbReference type="ARBA" id="ARBA00022692"/>
    </source>
</evidence>
<protein>
    <submittedName>
        <fullName evidence="10">NINE protein</fullName>
    </submittedName>
</protein>
<sequence>MSVSKSEMKEKTIAAILAFFGGIVGLQRFYLGQKGLGMAHLFFFVLALSAGPSPFTIMLISLAAIFGIIDAITLLSMDQREFDLKYNQPLAQTSPQSGHAAPPFNTGSMTDRERRFQERQRQRAEMERERELRAKERNHQRTEPTPQRATRRDLGRADRERGVHYFKEYEYRRAIEAFQKALTKNPRDVAAHFNIACAYSVEEEADRAYYHLDRAVALGFDDFDRIRNHDSLAYLRIQKSFPGFERNNFRLATAEPQRVNNTDDPLVAAETSEAPTAPVVHDELLEQLQRLARLREKGLLTEVEFDTQKRRLLG</sequence>
<organism evidence="10 11">
    <name type="scientific">Neolewinella litorea</name>
    <dbReference type="NCBI Taxonomy" id="2562452"/>
    <lineage>
        <taxon>Bacteria</taxon>
        <taxon>Pseudomonadati</taxon>
        <taxon>Bacteroidota</taxon>
        <taxon>Saprospiria</taxon>
        <taxon>Saprospirales</taxon>
        <taxon>Lewinellaceae</taxon>
        <taxon>Neolewinella</taxon>
    </lineage>
</organism>
<dbReference type="InterPro" id="IPR019734">
    <property type="entry name" value="TPR_rpt"/>
</dbReference>
<dbReference type="InterPro" id="IPR007829">
    <property type="entry name" value="TM2"/>
</dbReference>
<keyword evidence="2 7" id="KW-0812">Transmembrane</keyword>
<accession>A0A4S4NLC9</accession>
<keyword evidence="5" id="KW-0802">TPR repeat</keyword>
<evidence type="ECO:0000313" key="10">
    <source>
        <dbReference type="EMBL" id="THH39755.1"/>
    </source>
</evidence>
<feature type="transmembrane region" description="Helical" evidence="7">
    <location>
        <begin position="12"/>
        <end position="30"/>
    </location>
</feature>
<evidence type="ECO:0000256" key="6">
    <source>
        <dbReference type="SAM" id="MobiDB-lite"/>
    </source>
</evidence>
<comment type="subcellular location">
    <subcellularLocation>
        <location evidence="1">Membrane</location>
        <topology evidence="1">Multi-pass membrane protein</topology>
    </subcellularLocation>
</comment>
<dbReference type="Pfam" id="PF05154">
    <property type="entry name" value="TM2"/>
    <property type="match status" value="1"/>
</dbReference>
<feature type="transmembrane region" description="Helical" evidence="7">
    <location>
        <begin position="42"/>
        <end position="75"/>
    </location>
</feature>
<dbReference type="OrthoDB" id="9816361at2"/>
<dbReference type="PROSITE" id="PS50005">
    <property type="entry name" value="TPR"/>
    <property type="match status" value="1"/>
</dbReference>
<evidence type="ECO:0000256" key="1">
    <source>
        <dbReference type="ARBA" id="ARBA00004141"/>
    </source>
</evidence>
<evidence type="ECO:0000259" key="9">
    <source>
        <dbReference type="Pfam" id="PF09851"/>
    </source>
</evidence>
<proteinExistence type="predicted"/>
<dbReference type="SUPFAM" id="SSF48452">
    <property type="entry name" value="TPR-like"/>
    <property type="match status" value="1"/>
</dbReference>
<dbReference type="EMBL" id="SRSF01000003">
    <property type="protein sequence ID" value="THH39755.1"/>
    <property type="molecule type" value="Genomic_DNA"/>
</dbReference>
<dbReference type="GO" id="GO:0016020">
    <property type="term" value="C:membrane"/>
    <property type="evidence" value="ECO:0007669"/>
    <property type="project" value="UniProtKB-SubCell"/>
</dbReference>
<dbReference type="RefSeq" id="WP_136458602.1">
    <property type="nucleotide sequence ID" value="NZ_SRSF01000003.1"/>
</dbReference>
<feature type="domain" description="SHOCT" evidence="9">
    <location>
        <begin position="286"/>
        <end position="313"/>
    </location>
</feature>
<reference evidence="10 11" key="1">
    <citation type="submission" date="2019-04" db="EMBL/GenBank/DDBJ databases">
        <title>Lewinella litorea sp. nov., isolated from a marine sand.</title>
        <authorList>
            <person name="Yoon J.-H."/>
        </authorList>
    </citation>
    <scope>NUCLEOTIDE SEQUENCE [LARGE SCALE GENOMIC DNA]</scope>
    <source>
        <strain evidence="10 11">HSMS-39</strain>
    </source>
</reference>
<dbReference type="AlphaFoldDB" id="A0A4S4NLC9"/>
<gene>
    <name evidence="10" type="ORF">E4021_09060</name>
</gene>